<gene>
    <name evidence="2" type="ordered locus">BCAH820_3665</name>
</gene>
<protein>
    <recommendedName>
        <fullName evidence="1">NadR/Ttd14 AAA domain-containing protein</fullName>
    </recommendedName>
</protein>
<dbReference type="Gene3D" id="3.40.50.300">
    <property type="entry name" value="P-loop containing nucleotide triphosphate hydrolases"/>
    <property type="match status" value="1"/>
</dbReference>
<dbReference type="KEGG" id="bcu:BCAH820_3665"/>
<evidence type="ECO:0000259" key="1">
    <source>
        <dbReference type="Pfam" id="PF13521"/>
    </source>
</evidence>
<name>B7JI83_BACC0</name>
<dbReference type="AlphaFoldDB" id="B7JI83"/>
<accession>B7JI83</accession>
<evidence type="ECO:0000313" key="3">
    <source>
        <dbReference type="Proteomes" id="UP000001363"/>
    </source>
</evidence>
<dbReference type="InterPro" id="IPR027417">
    <property type="entry name" value="P-loop_NTPase"/>
</dbReference>
<dbReference type="InterPro" id="IPR038727">
    <property type="entry name" value="NadR/Ttd14_AAA_dom"/>
</dbReference>
<dbReference type="RefSeq" id="WP_000332108.1">
    <property type="nucleotide sequence ID" value="NC_011773.1"/>
</dbReference>
<proteinExistence type="predicted"/>
<organism evidence="2 3">
    <name type="scientific">Bacillus cereus (strain AH820)</name>
    <dbReference type="NCBI Taxonomy" id="405535"/>
    <lineage>
        <taxon>Bacteria</taxon>
        <taxon>Bacillati</taxon>
        <taxon>Bacillota</taxon>
        <taxon>Bacilli</taxon>
        <taxon>Bacillales</taxon>
        <taxon>Bacillaceae</taxon>
        <taxon>Bacillus</taxon>
        <taxon>Bacillus cereus group</taxon>
    </lineage>
</organism>
<feature type="domain" description="NadR/Ttd14 AAA" evidence="1">
    <location>
        <begin position="5"/>
        <end position="173"/>
    </location>
</feature>
<evidence type="ECO:0000313" key="2">
    <source>
        <dbReference type="EMBL" id="ACK87259.1"/>
    </source>
</evidence>
<dbReference type="Pfam" id="PF13521">
    <property type="entry name" value="AAA_28"/>
    <property type="match status" value="1"/>
</dbReference>
<dbReference type="SUPFAM" id="SSF52540">
    <property type="entry name" value="P-loop containing nucleoside triphosphate hydrolases"/>
    <property type="match status" value="1"/>
</dbReference>
<sequence>MAYVISLQGPMASGKTTLAKKLELHGLSVIYENPYPIVEKRKQLNLDMNSKEGFIANQKMFIEAKIKEFQNAKGSVVIFDRGPEDIEFYTIFYPTTIGKEWDIETELKDELYKLRECRSDAIFYLDVSESNLYDRKNNDRTRNRSTFEEQFKLVETEKDWYKQFPVNYVDTNRLSADPLGVYFMKWLKGEEGYEKNTIIRISNICGV</sequence>
<dbReference type="EMBL" id="CP001283">
    <property type="protein sequence ID" value="ACK87259.1"/>
    <property type="molecule type" value="Genomic_DNA"/>
</dbReference>
<dbReference type="Proteomes" id="UP000001363">
    <property type="component" value="Chromosome"/>
</dbReference>
<dbReference type="HOGENOM" id="CLU_121787_0_0_9"/>
<reference evidence="2 3" key="1">
    <citation type="submission" date="2008-10" db="EMBL/GenBank/DDBJ databases">
        <title>Genome sequence of Bacillus cereus AH820.</title>
        <authorList>
            <person name="Dodson R.J."/>
            <person name="Durkin A.S."/>
            <person name="Rosovitz M.J."/>
            <person name="Rasko D.A."/>
            <person name="Hoffmaster A."/>
            <person name="Ravel J."/>
            <person name="Sutton G."/>
        </authorList>
    </citation>
    <scope>NUCLEOTIDE SEQUENCE [LARGE SCALE GENOMIC DNA]</scope>
    <source>
        <strain evidence="2 3">AH820</strain>
    </source>
</reference>